<accession>A0AA85JRP5</accession>
<feature type="domain" description="Protein kinase" evidence="5">
    <location>
        <begin position="332"/>
        <end position="635"/>
    </location>
</feature>
<dbReference type="PANTHER" id="PTHR24346:SF51">
    <property type="entry name" value="PAS DOMAIN-CONTAINING SERINE_THREONINE-PROTEIN KINASE"/>
    <property type="match status" value="1"/>
</dbReference>
<feature type="region of interest" description="Disordered" evidence="4">
    <location>
        <begin position="77"/>
        <end position="115"/>
    </location>
</feature>
<dbReference type="GO" id="GO:0045719">
    <property type="term" value="P:negative regulation of glycogen biosynthetic process"/>
    <property type="evidence" value="ECO:0007669"/>
    <property type="project" value="TreeGrafter"/>
</dbReference>
<dbReference type="GO" id="GO:0005634">
    <property type="term" value="C:nucleus"/>
    <property type="evidence" value="ECO:0007669"/>
    <property type="project" value="TreeGrafter"/>
</dbReference>
<proteinExistence type="predicted"/>
<feature type="binding site" evidence="3">
    <location>
        <position position="361"/>
    </location>
    <ligand>
        <name>ATP</name>
        <dbReference type="ChEBI" id="CHEBI:30616"/>
    </ligand>
</feature>
<dbReference type="Proteomes" id="UP000050795">
    <property type="component" value="Unassembled WGS sequence"/>
</dbReference>
<sequence>MHSNFLFSENCTPHLGNDQRKIDTEGGIGSRQYVYDKNDFNANQNQNSHNSTNYTSDDSSQSTCFTVSIIYSDKSSLSDSSTKEKKTKKGWFGKKTNKEPKIKNQNDKKKKNQDKAVRRLQTILPNNSTITVCMDDATQTSLREEFTYGNVIRPTNLSFSQDNKVCPCRVYKYIGEFDINPSNIRRTASQQDKLYLYDMSSCSSKTERNTSCSKEFPIYPHTDICQHNNTTLLNYNHFNNLPTTHNYLQQQNTNELSLSEDENLVKLSAIKDNGINNEYISSNDDDERNDYLQKHSTVEEPVCTYSNEESKDTHFHTLPTLLSNSNLFLSKYEMGPVIGKGGFGYVRSGRRLKDGKPVVVKILRKNRIDNDNMITVPSSQLIIEDSELSHIFVKRNTVNLFNSNEDHHINEDGNDDDDNDKNDITTNLCHIPQEIWILCQLKHPAIVRLLDWANEDIKAYHLVMESHGIGMDLFEFIERQPKLDEPLTSYMFRQLVSAVNYLHQLNIAHRDIKDENIIIDDLFHLKLIDFGSAIQVLPGEIRMDISGTIEFCSPEVLLGKGYNPMGVDIWALGITLYTLVFGENPFLDKNDIQIGNLQIPYKFLSDSLLHVFLCTLEPNPLLRITASELECLSWVKQSVNPENYKFNEIIQNQSFSGNITCDYRANSSDYSI</sequence>
<keyword evidence="1 3" id="KW-0547">Nucleotide-binding</keyword>
<dbReference type="Gene3D" id="1.10.510.10">
    <property type="entry name" value="Transferase(Phosphotransferase) domain 1"/>
    <property type="match status" value="1"/>
</dbReference>
<dbReference type="InterPro" id="IPR017441">
    <property type="entry name" value="Protein_kinase_ATP_BS"/>
</dbReference>
<keyword evidence="2 3" id="KW-0067">ATP-binding</keyword>
<protein>
    <recommendedName>
        <fullName evidence="5">Protein kinase domain-containing protein</fullName>
    </recommendedName>
</protein>
<dbReference type="Gene3D" id="3.30.200.20">
    <property type="entry name" value="Phosphorylase Kinase, domain 1"/>
    <property type="match status" value="1"/>
</dbReference>
<dbReference type="GO" id="GO:0035556">
    <property type="term" value="P:intracellular signal transduction"/>
    <property type="evidence" value="ECO:0007669"/>
    <property type="project" value="TreeGrafter"/>
</dbReference>
<evidence type="ECO:0000256" key="2">
    <source>
        <dbReference type="ARBA" id="ARBA00022840"/>
    </source>
</evidence>
<dbReference type="GO" id="GO:0005524">
    <property type="term" value="F:ATP binding"/>
    <property type="evidence" value="ECO:0007669"/>
    <property type="project" value="UniProtKB-UniRule"/>
</dbReference>
<dbReference type="PROSITE" id="PS50011">
    <property type="entry name" value="PROTEIN_KINASE_DOM"/>
    <property type="match status" value="1"/>
</dbReference>
<dbReference type="SMART" id="SM00220">
    <property type="entry name" value="S_TKc"/>
    <property type="match status" value="1"/>
</dbReference>
<dbReference type="GO" id="GO:0004674">
    <property type="term" value="F:protein serine/threonine kinase activity"/>
    <property type="evidence" value="ECO:0007669"/>
    <property type="project" value="TreeGrafter"/>
</dbReference>
<dbReference type="GO" id="GO:0005829">
    <property type="term" value="C:cytosol"/>
    <property type="evidence" value="ECO:0007669"/>
    <property type="project" value="TreeGrafter"/>
</dbReference>
<dbReference type="AlphaFoldDB" id="A0AA85JRP5"/>
<dbReference type="PANTHER" id="PTHR24346">
    <property type="entry name" value="MAP/MICROTUBULE AFFINITY-REGULATING KINASE"/>
    <property type="match status" value="1"/>
</dbReference>
<feature type="region of interest" description="Disordered" evidence="4">
    <location>
        <begin position="40"/>
        <end position="60"/>
    </location>
</feature>
<feature type="compositionally biased region" description="Polar residues" evidence="4">
    <location>
        <begin position="1"/>
        <end position="11"/>
    </location>
</feature>
<dbReference type="Pfam" id="PF00069">
    <property type="entry name" value="Pkinase"/>
    <property type="match status" value="1"/>
</dbReference>
<dbReference type="InterPro" id="IPR011009">
    <property type="entry name" value="Kinase-like_dom_sf"/>
</dbReference>
<dbReference type="SUPFAM" id="SSF56112">
    <property type="entry name" value="Protein kinase-like (PK-like)"/>
    <property type="match status" value="1"/>
</dbReference>
<name>A0AA85JRP5_TRIRE</name>
<dbReference type="WBParaSite" id="TREG1_36980.1">
    <property type="protein sequence ID" value="TREG1_36980.1"/>
    <property type="gene ID" value="TREG1_36980"/>
</dbReference>
<organism evidence="6 7">
    <name type="scientific">Trichobilharzia regenti</name>
    <name type="common">Nasal bird schistosome</name>
    <dbReference type="NCBI Taxonomy" id="157069"/>
    <lineage>
        <taxon>Eukaryota</taxon>
        <taxon>Metazoa</taxon>
        <taxon>Spiralia</taxon>
        <taxon>Lophotrochozoa</taxon>
        <taxon>Platyhelminthes</taxon>
        <taxon>Trematoda</taxon>
        <taxon>Digenea</taxon>
        <taxon>Strigeidida</taxon>
        <taxon>Schistosomatoidea</taxon>
        <taxon>Schistosomatidae</taxon>
        <taxon>Trichobilharzia</taxon>
    </lineage>
</organism>
<feature type="region of interest" description="Disordered" evidence="4">
    <location>
        <begin position="1"/>
        <end position="25"/>
    </location>
</feature>
<keyword evidence="6" id="KW-1185">Reference proteome</keyword>
<evidence type="ECO:0000313" key="6">
    <source>
        <dbReference type="Proteomes" id="UP000050795"/>
    </source>
</evidence>
<evidence type="ECO:0000313" key="7">
    <source>
        <dbReference type="WBParaSite" id="TREG1_36980.1"/>
    </source>
</evidence>
<reference evidence="7" key="2">
    <citation type="submission" date="2023-11" db="UniProtKB">
        <authorList>
            <consortium name="WormBaseParasite"/>
        </authorList>
    </citation>
    <scope>IDENTIFICATION</scope>
</reference>
<dbReference type="PROSITE" id="PS00108">
    <property type="entry name" value="PROTEIN_KINASE_ST"/>
    <property type="match status" value="1"/>
</dbReference>
<evidence type="ECO:0000256" key="3">
    <source>
        <dbReference type="PROSITE-ProRule" id="PRU10141"/>
    </source>
</evidence>
<dbReference type="InterPro" id="IPR008271">
    <property type="entry name" value="Ser/Thr_kinase_AS"/>
</dbReference>
<evidence type="ECO:0000256" key="4">
    <source>
        <dbReference type="SAM" id="MobiDB-lite"/>
    </source>
</evidence>
<reference evidence="6" key="1">
    <citation type="submission" date="2022-06" db="EMBL/GenBank/DDBJ databases">
        <authorList>
            <person name="Berger JAMES D."/>
            <person name="Berger JAMES D."/>
        </authorList>
    </citation>
    <scope>NUCLEOTIDE SEQUENCE [LARGE SCALE GENOMIC DNA]</scope>
</reference>
<feature type="compositionally biased region" description="Basic and acidic residues" evidence="4">
    <location>
        <begin position="96"/>
        <end position="115"/>
    </location>
</feature>
<dbReference type="PROSITE" id="PS00107">
    <property type="entry name" value="PROTEIN_KINASE_ATP"/>
    <property type="match status" value="1"/>
</dbReference>
<evidence type="ECO:0000259" key="5">
    <source>
        <dbReference type="PROSITE" id="PS50011"/>
    </source>
</evidence>
<evidence type="ECO:0000256" key="1">
    <source>
        <dbReference type="ARBA" id="ARBA00022741"/>
    </source>
</evidence>
<dbReference type="InterPro" id="IPR000719">
    <property type="entry name" value="Prot_kinase_dom"/>
</dbReference>